<dbReference type="AlphaFoldDB" id="A0A0E9Q9A4"/>
<protein>
    <submittedName>
        <fullName evidence="1">Uncharacterized protein</fullName>
    </submittedName>
</protein>
<name>A0A0E9Q9A4_ANGAN</name>
<organism evidence="1">
    <name type="scientific">Anguilla anguilla</name>
    <name type="common">European freshwater eel</name>
    <name type="synonym">Muraena anguilla</name>
    <dbReference type="NCBI Taxonomy" id="7936"/>
    <lineage>
        <taxon>Eukaryota</taxon>
        <taxon>Metazoa</taxon>
        <taxon>Chordata</taxon>
        <taxon>Craniata</taxon>
        <taxon>Vertebrata</taxon>
        <taxon>Euteleostomi</taxon>
        <taxon>Actinopterygii</taxon>
        <taxon>Neopterygii</taxon>
        <taxon>Teleostei</taxon>
        <taxon>Anguilliformes</taxon>
        <taxon>Anguillidae</taxon>
        <taxon>Anguilla</taxon>
    </lineage>
</organism>
<accession>A0A0E9Q9A4</accession>
<sequence>MVTRLREPAAVSVNKLNSWSFP</sequence>
<proteinExistence type="predicted"/>
<reference evidence="1" key="1">
    <citation type="submission" date="2014-11" db="EMBL/GenBank/DDBJ databases">
        <authorList>
            <person name="Amaro Gonzalez C."/>
        </authorList>
    </citation>
    <scope>NUCLEOTIDE SEQUENCE</scope>
</reference>
<dbReference type="EMBL" id="GBXM01095460">
    <property type="protein sequence ID" value="JAH13117.1"/>
    <property type="molecule type" value="Transcribed_RNA"/>
</dbReference>
<reference evidence="1" key="2">
    <citation type="journal article" date="2015" name="Fish Shellfish Immunol.">
        <title>Early steps in the European eel (Anguilla anguilla)-Vibrio vulnificus interaction in the gills: Role of the RtxA13 toxin.</title>
        <authorList>
            <person name="Callol A."/>
            <person name="Pajuelo D."/>
            <person name="Ebbesson L."/>
            <person name="Teles M."/>
            <person name="MacKenzie S."/>
            <person name="Amaro C."/>
        </authorList>
    </citation>
    <scope>NUCLEOTIDE SEQUENCE</scope>
</reference>
<evidence type="ECO:0000313" key="1">
    <source>
        <dbReference type="EMBL" id="JAH13117.1"/>
    </source>
</evidence>